<evidence type="ECO:0000313" key="14">
    <source>
        <dbReference type="Proteomes" id="UP000033491"/>
    </source>
</evidence>
<feature type="domain" description="SDR-like Ig" evidence="12">
    <location>
        <begin position="58"/>
        <end position="144"/>
    </location>
</feature>
<dbReference type="PATRIC" id="fig|216463.3.peg.1359"/>
<dbReference type="Proteomes" id="UP000033491">
    <property type="component" value="Unassembled WGS sequence"/>
</dbReference>
<keyword evidence="8" id="KW-1133">Transmembrane helix</keyword>
<proteinExistence type="inferred from homology"/>
<evidence type="ECO:0000256" key="1">
    <source>
        <dbReference type="ARBA" id="ARBA00004168"/>
    </source>
</evidence>
<keyword evidence="3" id="KW-0134">Cell wall</keyword>
<dbReference type="PANTHER" id="PTHR36108:SF13">
    <property type="entry name" value="COLOSSIN-B-RELATED"/>
    <property type="match status" value="1"/>
</dbReference>
<comment type="subcellular location">
    <subcellularLocation>
        <location evidence="1">Secreted</location>
        <location evidence="1">Cell wall</location>
        <topology evidence="1">Peptidoglycan-anchor</topology>
    </subcellularLocation>
</comment>
<feature type="compositionally biased region" description="Low complexity" evidence="7">
    <location>
        <begin position="618"/>
        <end position="639"/>
    </location>
</feature>
<evidence type="ECO:0000313" key="13">
    <source>
        <dbReference type="EMBL" id="KJW12073.1"/>
    </source>
</evidence>
<dbReference type="InterPro" id="IPR041033">
    <property type="entry name" value="SpaA_PFL_dom_1"/>
</dbReference>
<feature type="signal peptide" evidence="9">
    <location>
        <begin position="1"/>
        <end position="22"/>
    </location>
</feature>
<feature type="domain" description="Collagen binding" evidence="10">
    <location>
        <begin position="158"/>
        <end position="278"/>
    </location>
</feature>
<dbReference type="InterPro" id="IPR013783">
    <property type="entry name" value="Ig-like_fold"/>
</dbReference>
<reference evidence="13 14" key="1">
    <citation type="submission" date="2015-03" db="EMBL/GenBank/DDBJ databases">
        <authorList>
            <person name="Zheng J."/>
            <person name="Ganezle M."/>
        </authorList>
    </citation>
    <scope>NUCLEOTIDE SEQUENCE [LARGE SCALE GENOMIC DNA]</scope>
    <source>
        <strain evidence="13 14">LP38</strain>
    </source>
</reference>
<sequence length="745" mass="74079">MRKFVYALLVGLSAVLFGVLLTAPVSGRAATVAATGLTAGDATVTDAAGNNVSANTSFNKWQDYQVSYDWAVPDGVSVSGNTAAVTLPNGLEAAADLTVPITDDTGKVVGSFTIQAGQKTGTITFNDAGEHAINRHGTLKFYAKGTTGNQTIDNTWNVNKIGWISNQGAQGVPTQLTWNVAFNAKSANIGSITITDTLGPNQKFNPGSVVANTGSYDDSGNFIPDGGKLTPTVTTDGSKITFTFSDVKTAVDMTYTTTPTIAGNSATWTNTAATSNGGSVDASVSWGGNGTGTGEGLGSVILNKTGSDGKQLAGALYKLIDNDANNVMYTELATDANGQITLKGMKPGNYSLVEVQAPTGYSVNPTPINFTVQAGVTTPLELHAVDTPDTSLGGGGEIPKGSVYVTKTGVNGALLPGAVFNLLDADNQVVKAGLTTDEKGQFVVTGLTAGNYSLVETQAPDGYELATKPISFTIPADGTSQNVAVTDVKAPETGGSVTPPTNPGEPGVTTPPTTNPGGGNPSEPGNPEPPVTNPGEPGTTTPPTTTPGEPGTTTPPTTNPGGGNPSEPGNPEPPVTNPGGPQEPGTTEPGTTTPTEPGQPTPPVTNPGAPQEPGTAEPGTSEPGTSQPGGTTPGTAQPGTPTPNPAGPTTGGNGGATVPSTAMPGQSGQTGVTGGAVGSGTGDGAEANGAVAGNGTSVNGLPGNGAAAAATLPQTNDQPAPIAVIIGVMALLGLALFGWYRHAKN</sequence>
<dbReference type="SUPFAM" id="SSF49401">
    <property type="entry name" value="Bacterial adhesins"/>
    <property type="match status" value="2"/>
</dbReference>
<comment type="caution">
    <text evidence="13">The sequence shown here is derived from an EMBL/GenBank/DDBJ whole genome shotgun (WGS) entry which is preliminary data.</text>
</comment>
<feature type="domain" description="SpaA-like prealbumin fold" evidence="11">
    <location>
        <begin position="298"/>
        <end position="378"/>
    </location>
</feature>
<evidence type="ECO:0000256" key="6">
    <source>
        <dbReference type="ARBA" id="ARBA00023088"/>
    </source>
</evidence>
<evidence type="ECO:0000259" key="10">
    <source>
        <dbReference type="Pfam" id="PF05737"/>
    </source>
</evidence>
<dbReference type="InterPro" id="IPR008456">
    <property type="entry name" value="Collagen-bd_dom"/>
</dbReference>
<dbReference type="InterPro" id="IPR008966">
    <property type="entry name" value="Adhesion_dom_sf"/>
</dbReference>
<evidence type="ECO:0000256" key="3">
    <source>
        <dbReference type="ARBA" id="ARBA00022512"/>
    </source>
</evidence>
<keyword evidence="5 9" id="KW-0732">Signal</keyword>
<dbReference type="EMBL" id="JZCR01000022">
    <property type="protein sequence ID" value="KJW12073.1"/>
    <property type="molecule type" value="Genomic_DNA"/>
</dbReference>
<dbReference type="STRING" id="216463.VC81_10500"/>
<feature type="chain" id="PRO_5039055110" description="Gram-positive cocci surface proteins LPxTG domain-containing protein" evidence="9">
    <location>
        <begin position="23"/>
        <end position="745"/>
    </location>
</feature>
<evidence type="ECO:0000256" key="8">
    <source>
        <dbReference type="SAM" id="Phobius"/>
    </source>
</evidence>
<feature type="compositionally biased region" description="Low complexity" evidence="7">
    <location>
        <begin position="684"/>
        <end position="695"/>
    </location>
</feature>
<feature type="region of interest" description="Disordered" evidence="7">
    <location>
        <begin position="490"/>
        <end position="709"/>
    </location>
</feature>
<dbReference type="GO" id="GO:0005518">
    <property type="term" value="F:collagen binding"/>
    <property type="evidence" value="ECO:0007669"/>
    <property type="project" value="InterPro"/>
</dbReference>
<feature type="compositionally biased region" description="Low complexity" evidence="7">
    <location>
        <begin position="533"/>
        <end position="556"/>
    </location>
</feature>
<dbReference type="Pfam" id="PF17802">
    <property type="entry name" value="SpaA"/>
    <property type="match status" value="2"/>
</dbReference>
<dbReference type="PANTHER" id="PTHR36108">
    <property type="entry name" value="COLOSSIN-B-RELATED"/>
    <property type="match status" value="1"/>
</dbReference>
<keyword evidence="8" id="KW-0812">Transmembrane</keyword>
<evidence type="ECO:0000256" key="7">
    <source>
        <dbReference type="SAM" id="MobiDB-lite"/>
    </source>
</evidence>
<dbReference type="SUPFAM" id="SSF49478">
    <property type="entry name" value="Cna protein B-type domain"/>
    <property type="match status" value="2"/>
</dbReference>
<dbReference type="Gene3D" id="2.60.40.10">
    <property type="entry name" value="Immunoglobulins"/>
    <property type="match status" value="2"/>
</dbReference>
<dbReference type="GO" id="GO:0007155">
    <property type="term" value="P:cell adhesion"/>
    <property type="evidence" value="ECO:0007669"/>
    <property type="project" value="InterPro"/>
</dbReference>
<evidence type="ECO:0000259" key="12">
    <source>
        <dbReference type="Pfam" id="PF17961"/>
    </source>
</evidence>
<feature type="domain" description="SpaA-like prealbumin fold" evidence="11">
    <location>
        <begin position="401"/>
        <end position="487"/>
    </location>
</feature>
<evidence type="ECO:0000259" key="11">
    <source>
        <dbReference type="Pfam" id="PF17802"/>
    </source>
</evidence>
<dbReference type="RefSeq" id="WP_045808041.1">
    <property type="nucleotide sequence ID" value="NZ_JZCR01000022.1"/>
</dbReference>
<dbReference type="Gene3D" id="2.60.40.1280">
    <property type="match status" value="1"/>
</dbReference>
<evidence type="ECO:0000256" key="2">
    <source>
        <dbReference type="ARBA" id="ARBA00007257"/>
    </source>
</evidence>
<comment type="similarity">
    <text evidence="2">Belongs to the serine-aspartate repeat-containing protein (SDr) family.</text>
</comment>
<organism evidence="13 14">
    <name type="scientific">Levilactobacillus spicheri</name>
    <dbReference type="NCBI Taxonomy" id="216463"/>
    <lineage>
        <taxon>Bacteria</taxon>
        <taxon>Bacillati</taxon>
        <taxon>Bacillota</taxon>
        <taxon>Bacilli</taxon>
        <taxon>Lactobacillales</taxon>
        <taxon>Lactobacillaceae</taxon>
        <taxon>Levilactobacillus</taxon>
    </lineage>
</organism>
<accession>A0A0F3RPX0</accession>
<evidence type="ECO:0008006" key="15">
    <source>
        <dbReference type="Google" id="ProtNLM"/>
    </source>
</evidence>
<dbReference type="InterPro" id="IPR041171">
    <property type="entry name" value="SDR_Ig"/>
</dbReference>
<feature type="compositionally biased region" description="Gly residues" evidence="7">
    <location>
        <begin position="671"/>
        <end position="683"/>
    </location>
</feature>
<dbReference type="NCBIfam" id="TIGR01167">
    <property type="entry name" value="LPXTG_anchor"/>
    <property type="match status" value="1"/>
</dbReference>
<dbReference type="Pfam" id="PF05737">
    <property type="entry name" value="Collagen_bind"/>
    <property type="match status" value="1"/>
</dbReference>
<dbReference type="Gene3D" id="2.60.40.740">
    <property type="match status" value="1"/>
</dbReference>
<keyword evidence="4" id="KW-0964">Secreted</keyword>
<dbReference type="InterPro" id="IPR011252">
    <property type="entry name" value="Fibrogen-bd_dom1"/>
</dbReference>
<feature type="compositionally biased region" description="Low complexity" evidence="7">
    <location>
        <begin position="578"/>
        <end position="596"/>
    </location>
</feature>
<dbReference type="OrthoDB" id="2216808at2"/>
<evidence type="ECO:0000256" key="4">
    <source>
        <dbReference type="ARBA" id="ARBA00022525"/>
    </source>
</evidence>
<evidence type="ECO:0000256" key="5">
    <source>
        <dbReference type="ARBA" id="ARBA00022729"/>
    </source>
</evidence>
<protein>
    <recommendedName>
        <fullName evidence="15">Gram-positive cocci surface proteins LPxTG domain-containing protein</fullName>
    </recommendedName>
</protein>
<gene>
    <name evidence="13" type="ORF">VC81_10500</name>
</gene>
<evidence type="ECO:0000256" key="9">
    <source>
        <dbReference type="SAM" id="SignalP"/>
    </source>
</evidence>
<feature type="transmembrane region" description="Helical" evidence="8">
    <location>
        <begin position="720"/>
        <end position="740"/>
    </location>
</feature>
<dbReference type="AlphaFoldDB" id="A0A0F3RPX0"/>
<name>A0A0F3RPX0_9LACO</name>
<dbReference type="Pfam" id="PF17961">
    <property type="entry name" value="Big_8"/>
    <property type="match status" value="1"/>
</dbReference>
<keyword evidence="8" id="KW-0472">Membrane</keyword>
<keyword evidence="6" id="KW-0572">Peptidoglycan-anchor</keyword>